<dbReference type="Pfam" id="PF13279">
    <property type="entry name" value="4HBT_2"/>
    <property type="match status" value="1"/>
</dbReference>
<evidence type="ECO:0000256" key="1">
    <source>
        <dbReference type="ARBA" id="ARBA00005953"/>
    </source>
</evidence>
<dbReference type="AlphaFoldDB" id="A0A7C5J0S9"/>
<comment type="similarity">
    <text evidence="1">Belongs to the 4-hydroxybenzoyl-CoA thioesterase family.</text>
</comment>
<dbReference type="EMBL" id="DROM01000318">
    <property type="protein sequence ID" value="HHH13628.1"/>
    <property type="molecule type" value="Genomic_DNA"/>
</dbReference>
<name>A0A7C5J0S9_9GAMM</name>
<dbReference type="PANTHER" id="PTHR31793:SF27">
    <property type="entry name" value="NOVEL THIOESTERASE SUPERFAMILY DOMAIN AND SAPOSIN A-TYPE DOMAIN CONTAINING PROTEIN (0610012H03RIK)"/>
    <property type="match status" value="1"/>
</dbReference>
<evidence type="ECO:0000313" key="3">
    <source>
        <dbReference type="EMBL" id="HHH13628.1"/>
    </source>
</evidence>
<proteinExistence type="inferred from homology"/>
<dbReference type="Gene3D" id="3.10.129.10">
    <property type="entry name" value="Hotdog Thioesterase"/>
    <property type="match status" value="1"/>
</dbReference>
<evidence type="ECO:0000256" key="2">
    <source>
        <dbReference type="ARBA" id="ARBA00022801"/>
    </source>
</evidence>
<accession>A0A7C5J0S9</accession>
<gene>
    <name evidence="3" type="ORF">ENJ98_05275</name>
</gene>
<comment type="caution">
    <text evidence="3">The sequence shown here is derived from an EMBL/GenBank/DDBJ whole genome shotgun (WGS) entry which is preliminary data.</text>
</comment>
<reference evidence="3" key="1">
    <citation type="journal article" date="2020" name="mSystems">
        <title>Genome- and Community-Level Interaction Insights into Carbon Utilization and Element Cycling Functions of Hydrothermarchaeota in Hydrothermal Sediment.</title>
        <authorList>
            <person name="Zhou Z."/>
            <person name="Liu Y."/>
            <person name="Xu W."/>
            <person name="Pan J."/>
            <person name="Luo Z.H."/>
            <person name="Li M."/>
        </authorList>
    </citation>
    <scope>NUCLEOTIDE SEQUENCE [LARGE SCALE GENOMIC DNA]</scope>
    <source>
        <strain evidence="3">HyVt-535</strain>
    </source>
</reference>
<dbReference type="InterPro" id="IPR050563">
    <property type="entry name" value="4-hydroxybenzoyl-CoA_TE"/>
</dbReference>
<dbReference type="GO" id="GO:0047617">
    <property type="term" value="F:fatty acyl-CoA hydrolase activity"/>
    <property type="evidence" value="ECO:0007669"/>
    <property type="project" value="TreeGrafter"/>
</dbReference>
<dbReference type="PANTHER" id="PTHR31793">
    <property type="entry name" value="4-HYDROXYBENZOYL-COA THIOESTERASE FAMILY MEMBER"/>
    <property type="match status" value="1"/>
</dbReference>
<dbReference type="Proteomes" id="UP000886100">
    <property type="component" value="Unassembled WGS sequence"/>
</dbReference>
<keyword evidence="2" id="KW-0378">Hydrolase</keyword>
<dbReference type="InterPro" id="IPR029069">
    <property type="entry name" value="HotDog_dom_sf"/>
</dbReference>
<dbReference type="SUPFAM" id="SSF54637">
    <property type="entry name" value="Thioesterase/thiol ester dehydrase-isomerase"/>
    <property type="match status" value="1"/>
</dbReference>
<dbReference type="CDD" id="cd00586">
    <property type="entry name" value="4HBT"/>
    <property type="match status" value="1"/>
</dbReference>
<sequence>MTTYHHSFRVPFDQLDPGGVLFFGHLFGHAHRAYEAFLREIGFGLATLLEAGETALPLVHAEADYHHPMKLDDLIEVELEARAIGERSFTLGYRFWKGEVLCASATTVHVVVETGSGRSLPLPDPLRRGLAAYLADA</sequence>
<organism evidence="3">
    <name type="scientific">Thiolapillus brandeum</name>
    <dbReference type="NCBI Taxonomy" id="1076588"/>
    <lineage>
        <taxon>Bacteria</taxon>
        <taxon>Pseudomonadati</taxon>
        <taxon>Pseudomonadota</taxon>
        <taxon>Gammaproteobacteria</taxon>
        <taxon>Chromatiales</taxon>
        <taxon>Sedimenticolaceae</taxon>
        <taxon>Thiolapillus</taxon>
    </lineage>
</organism>
<protein>
    <submittedName>
        <fullName evidence="3">Acyl-CoA thioesterase</fullName>
    </submittedName>
</protein>